<dbReference type="STRING" id="2282107.A0A286UFW5"/>
<evidence type="ECO:0000313" key="1">
    <source>
        <dbReference type="EMBL" id="PAV18493.1"/>
    </source>
</evidence>
<accession>A0A286UFW5</accession>
<dbReference type="EMBL" id="NBII01000005">
    <property type="protein sequence ID" value="PAV18493.1"/>
    <property type="molecule type" value="Genomic_DNA"/>
</dbReference>
<dbReference type="InParanoid" id="A0A286UFW5"/>
<reference evidence="1 2" key="1">
    <citation type="journal article" date="2017" name="Mol. Ecol.">
        <title>Comparative and population genomic landscape of Phellinus noxius: A hypervariable fungus causing root rot in trees.</title>
        <authorList>
            <person name="Chung C.L."/>
            <person name="Lee T.J."/>
            <person name="Akiba M."/>
            <person name="Lee H.H."/>
            <person name="Kuo T.H."/>
            <person name="Liu D."/>
            <person name="Ke H.M."/>
            <person name="Yokoi T."/>
            <person name="Roa M.B."/>
            <person name="Lu M.J."/>
            <person name="Chang Y.Y."/>
            <person name="Ann P.J."/>
            <person name="Tsai J.N."/>
            <person name="Chen C.Y."/>
            <person name="Tzean S.S."/>
            <person name="Ota Y."/>
            <person name="Hattori T."/>
            <person name="Sahashi N."/>
            <person name="Liou R.F."/>
            <person name="Kikuchi T."/>
            <person name="Tsai I.J."/>
        </authorList>
    </citation>
    <scope>NUCLEOTIDE SEQUENCE [LARGE SCALE GENOMIC DNA]</scope>
    <source>
        <strain evidence="1 2">FFPRI411160</strain>
    </source>
</reference>
<keyword evidence="2" id="KW-1185">Reference proteome</keyword>
<gene>
    <name evidence="1" type="ORF">PNOK_0533500</name>
</gene>
<dbReference type="OrthoDB" id="544685at2759"/>
<proteinExistence type="predicted"/>
<sequence>MSDAEATVADRETLLSFLLKASSKETVSGDGQPQTLHPFASTKPDDPVAFLNNIINSTSVLQNSLQSYSSFLASDFKLISNLRQGTALIHNLHNSEQEVRRRIDALRNRNRPGYGEPIPLDRESIIEWCISRLEYWGKRNGMEMFKEDEKNGRMTLMLGGKILVIEVELSVRRNTPEQRISVSNVKTSHALPSGGSENALAERSASLDAFILQTWNSYLEEVQSHNTENSMRASLLARDIQENLEYLMKLDSLAVMEGNQGIRWFNDLGLMTTITENITRTEANSLVTFHTPIVPLDIFLSRAHALAIPYLVAPAMSFIVHLSPVAYCSLLQASGNVFENRTPNSTWKLDIPVSVLRKQLTNRLTRPPGTILATLLYSHVSTPLISLKSPTEYPSPTGRPNFRLFKTSNLSETNYTFLRPSKTNFVEGKVPHEWVLDFTDGGRSEGIVIPHFRMREIESVLHPMGNAPMNHGMQLQGHMPEQFNPGNWISLLLDSKLPPTDRYFAAYKSPSQAFPDVHLHMPTPIESGFLLQHVPVRSLREVYGILEIVRDQCWINETINAVDWEMESLMSDIENEQLNQVAEPSDELEALLSGTYTPRRIPVTVSLPREIPILPYNINGGISDVYDTDSEPIVPGLSSISASAGPSTPPPCIVLTFSAHGPKRPDAYRIVTVLRQDRTRQRGVRLDVSIAPSEHDTLTLGAVGPPRLPRELIEKMEEGLRRGGAFSVVGRIWAWIAGGEKM</sequence>
<organism evidence="1 2">
    <name type="scientific">Pyrrhoderma noxium</name>
    <dbReference type="NCBI Taxonomy" id="2282107"/>
    <lineage>
        <taxon>Eukaryota</taxon>
        <taxon>Fungi</taxon>
        <taxon>Dikarya</taxon>
        <taxon>Basidiomycota</taxon>
        <taxon>Agaricomycotina</taxon>
        <taxon>Agaricomycetes</taxon>
        <taxon>Hymenochaetales</taxon>
        <taxon>Hymenochaetaceae</taxon>
        <taxon>Pyrrhoderma</taxon>
    </lineage>
</organism>
<comment type="caution">
    <text evidence="1">The sequence shown here is derived from an EMBL/GenBank/DDBJ whole genome shotgun (WGS) entry which is preliminary data.</text>
</comment>
<evidence type="ECO:0000313" key="2">
    <source>
        <dbReference type="Proteomes" id="UP000217199"/>
    </source>
</evidence>
<protein>
    <submittedName>
        <fullName evidence="1">Uncharacterized protein</fullName>
    </submittedName>
</protein>
<dbReference type="AlphaFoldDB" id="A0A286UFW5"/>
<dbReference type="Proteomes" id="UP000217199">
    <property type="component" value="Unassembled WGS sequence"/>
</dbReference>
<name>A0A286UFW5_9AGAM</name>